<reference evidence="1" key="1">
    <citation type="journal article" date="2023" name="Insect Mol. Biol.">
        <title>Genome sequencing provides insights into the evolution of gene families encoding plant cell wall-degrading enzymes in longhorned beetles.</title>
        <authorList>
            <person name="Shin N.R."/>
            <person name="Okamura Y."/>
            <person name="Kirsch R."/>
            <person name="Pauchet Y."/>
        </authorList>
    </citation>
    <scope>NUCLEOTIDE SEQUENCE</scope>
    <source>
        <strain evidence="1">AMC_N1</strain>
    </source>
</reference>
<organism evidence="1 2">
    <name type="scientific">Aromia moschata</name>
    <dbReference type="NCBI Taxonomy" id="1265417"/>
    <lineage>
        <taxon>Eukaryota</taxon>
        <taxon>Metazoa</taxon>
        <taxon>Ecdysozoa</taxon>
        <taxon>Arthropoda</taxon>
        <taxon>Hexapoda</taxon>
        <taxon>Insecta</taxon>
        <taxon>Pterygota</taxon>
        <taxon>Neoptera</taxon>
        <taxon>Endopterygota</taxon>
        <taxon>Coleoptera</taxon>
        <taxon>Polyphaga</taxon>
        <taxon>Cucujiformia</taxon>
        <taxon>Chrysomeloidea</taxon>
        <taxon>Cerambycidae</taxon>
        <taxon>Cerambycinae</taxon>
        <taxon>Callichromatini</taxon>
        <taxon>Aromia</taxon>
    </lineage>
</organism>
<dbReference type="AlphaFoldDB" id="A0AAV8YKR7"/>
<dbReference type="EMBL" id="JAPWTK010000069">
    <property type="protein sequence ID" value="KAJ8952408.1"/>
    <property type="molecule type" value="Genomic_DNA"/>
</dbReference>
<accession>A0AAV8YKR7</accession>
<evidence type="ECO:0000313" key="1">
    <source>
        <dbReference type="EMBL" id="KAJ8952408.1"/>
    </source>
</evidence>
<evidence type="ECO:0000313" key="2">
    <source>
        <dbReference type="Proteomes" id="UP001162162"/>
    </source>
</evidence>
<sequence length="64" mass="7352">MNITTNSIVKIIRLFPTLFTTSQHAISAMLPDAPLSQCSSLYRAMQQQAFYFISRKYVHDAQQK</sequence>
<dbReference type="Proteomes" id="UP001162162">
    <property type="component" value="Unassembled WGS sequence"/>
</dbReference>
<comment type="caution">
    <text evidence="1">The sequence shown here is derived from an EMBL/GenBank/DDBJ whole genome shotgun (WGS) entry which is preliminary data.</text>
</comment>
<proteinExistence type="predicted"/>
<gene>
    <name evidence="1" type="ORF">NQ318_014500</name>
</gene>
<protein>
    <submittedName>
        <fullName evidence="1">Uncharacterized protein</fullName>
    </submittedName>
</protein>
<name>A0AAV8YKR7_9CUCU</name>
<keyword evidence="2" id="KW-1185">Reference proteome</keyword>